<accession>A0A8H7U0P5</accession>
<evidence type="ECO:0000313" key="1">
    <source>
        <dbReference type="EMBL" id="KAF9812124.1"/>
    </source>
</evidence>
<protein>
    <submittedName>
        <fullName evidence="1">Uncharacterized protein</fullName>
    </submittedName>
</protein>
<proteinExistence type="predicted"/>
<dbReference type="AlphaFoldDB" id="A0A8H7U0P5"/>
<comment type="caution">
    <text evidence="1">The sequence shown here is derived from an EMBL/GenBank/DDBJ whole genome shotgun (WGS) entry which is preliminary data.</text>
</comment>
<dbReference type="Proteomes" id="UP000639403">
    <property type="component" value="Unassembled WGS sequence"/>
</dbReference>
<dbReference type="EMBL" id="JADOXO010000140">
    <property type="protein sequence ID" value="KAF9812124.1"/>
    <property type="molecule type" value="Genomic_DNA"/>
</dbReference>
<organism evidence="1 2">
    <name type="scientific">Rhodonia placenta</name>
    <dbReference type="NCBI Taxonomy" id="104341"/>
    <lineage>
        <taxon>Eukaryota</taxon>
        <taxon>Fungi</taxon>
        <taxon>Dikarya</taxon>
        <taxon>Basidiomycota</taxon>
        <taxon>Agaricomycotina</taxon>
        <taxon>Agaricomycetes</taxon>
        <taxon>Polyporales</taxon>
        <taxon>Adustoporiaceae</taxon>
        <taxon>Rhodonia</taxon>
    </lineage>
</organism>
<sequence length="125" mass="14694">MGAWPRMHWSILVPRMRAYRTLDVNKGSPALRSYKHRNQSCICGRRSRTRRGTGSGVFYTRRAAWALVMVQLDHRWEFWAGFRKFHVAREGFWNSGCSLCAARRRVWGGLAIGTYAYYRPCHRIL</sequence>
<name>A0A8H7U0P5_9APHY</name>
<reference evidence="1" key="1">
    <citation type="submission" date="2020-11" db="EMBL/GenBank/DDBJ databases">
        <authorList>
            <person name="Koelle M."/>
            <person name="Horta M.A.C."/>
            <person name="Nowrousian M."/>
            <person name="Ohm R.A."/>
            <person name="Benz P."/>
            <person name="Pilgard A."/>
        </authorList>
    </citation>
    <scope>NUCLEOTIDE SEQUENCE</scope>
    <source>
        <strain evidence="1">FPRL280</strain>
    </source>
</reference>
<gene>
    <name evidence="1" type="ORF">IEO21_06357</name>
</gene>
<evidence type="ECO:0000313" key="2">
    <source>
        <dbReference type="Proteomes" id="UP000639403"/>
    </source>
</evidence>
<reference evidence="1" key="2">
    <citation type="journal article" name="Front. Microbiol.">
        <title>Degradative Capacity of Two Strains of Rhodonia placenta: From Phenotype to Genotype.</title>
        <authorList>
            <person name="Kolle M."/>
            <person name="Horta M.A.C."/>
            <person name="Nowrousian M."/>
            <person name="Ohm R.A."/>
            <person name="Benz J.P."/>
            <person name="Pilgard A."/>
        </authorList>
    </citation>
    <scope>NUCLEOTIDE SEQUENCE</scope>
    <source>
        <strain evidence="1">FPRL280</strain>
    </source>
</reference>